<keyword evidence="1 5" id="KW-0418">Kinase</keyword>
<reference evidence="7 8" key="1">
    <citation type="submission" date="2024-04" db="EMBL/GenBank/DDBJ databases">
        <title>Tritrichomonas musculus Genome.</title>
        <authorList>
            <person name="Alves-Ferreira E."/>
            <person name="Grigg M."/>
            <person name="Lorenzi H."/>
            <person name="Galac M."/>
        </authorList>
    </citation>
    <scope>NUCLEOTIDE SEQUENCE [LARGE SCALE GENOMIC DNA]</scope>
    <source>
        <strain evidence="7 8">EAF2021</strain>
    </source>
</reference>
<dbReference type="InterPro" id="IPR001245">
    <property type="entry name" value="Ser-Thr/Tyr_kinase_cat_dom"/>
</dbReference>
<dbReference type="PROSITE" id="PS50011">
    <property type="entry name" value="PROTEIN_KINASE_DOM"/>
    <property type="match status" value="1"/>
</dbReference>
<comment type="caution">
    <text evidence="7">The sequence shown here is derived from an EMBL/GenBank/DDBJ whole genome shotgun (WGS) entry which is preliminary data.</text>
</comment>
<keyword evidence="1 5" id="KW-0808">Transferase</keyword>
<evidence type="ECO:0000259" key="6">
    <source>
        <dbReference type="PROSITE" id="PS50011"/>
    </source>
</evidence>
<dbReference type="InterPro" id="IPR011009">
    <property type="entry name" value="Kinase-like_dom_sf"/>
</dbReference>
<keyword evidence="1 5" id="KW-0723">Serine/threonine-protein kinase</keyword>
<dbReference type="InterPro" id="IPR017441">
    <property type="entry name" value="Protein_kinase_ATP_BS"/>
</dbReference>
<evidence type="ECO:0000256" key="5">
    <source>
        <dbReference type="RuleBase" id="RU000304"/>
    </source>
</evidence>
<dbReference type="SMART" id="SM00220">
    <property type="entry name" value="S_TKc"/>
    <property type="match status" value="1"/>
</dbReference>
<dbReference type="InterPro" id="IPR000719">
    <property type="entry name" value="Prot_kinase_dom"/>
</dbReference>
<dbReference type="PRINTS" id="PR00109">
    <property type="entry name" value="TYRKINASE"/>
</dbReference>
<dbReference type="PROSITE" id="PS00107">
    <property type="entry name" value="PROTEIN_KINASE_ATP"/>
    <property type="match status" value="1"/>
</dbReference>
<proteinExistence type="inferred from homology"/>
<dbReference type="InterPro" id="IPR051681">
    <property type="entry name" value="Ser/Thr_Kinases-Pseudokinases"/>
</dbReference>
<evidence type="ECO:0000256" key="4">
    <source>
        <dbReference type="PROSITE-ProRule" id="PRU10141"/>
    </source>
</evidence>
<evidence type="ECO:0000313" key="7">
    <source>
        <dbReference type="EMBL" id="KAK8865332.1"/>
    </source>
</evidence>
<dbReference type="Proteomes" id="UP001470230">
    <property type="component" value="Unassembled WGS sequence"/>
</dbReference>
<keyword evidence="8" id="KW-1185">Reference proteome</keyword>
<organism evidence="7 8">
    <name type="scientific">Tritrichomonas musculus</name>
    <dbReference type="NCBI Taxonomy" id="1915356"/>
    <lineage>
        <taxon>Eukaryota</taxon>
        <taxon>Metamonada</taxon>
        <taxon>Parabasalia</taxon>
        <taxon>Tritrichomonadida</taxon>
        <taxon>Tritrichomonadidae</taxon>
        <taxon>Tritrichomonas</taxon>
    </lineage>
</organism>
<keyword evidence="2 4" id="KW-0547">Nucleotide-binding</keyword>
<evidence type="ECO:0000313" key="8">
    <source>
        <dbReference type="Proteomes" id="UP001470230"/>
    </source>
</evidence>
<comment type="similarity">
    <text evidence="5">Belongs to the protein kinase superfamily.</text>
</comment>
<dbReference type="SUPFAM" id="SSF56112">
    <property type="entry name" value="Protein kinase-like (PK-like)"/>
    <property type="match status" value="1"/>
</dbReference>
<accession>A0ABR2IM32</accession>
<name>A0ABR2IM32_9EUKA</name>
<dbReference type="InterPro" id="IPR008271">
    <property type="entry name" value="Ser/Thr_kinase_AS"/>
</dbReference>
<feature type="binding site" evidence="4">
    <location>
        <position position="43"/>
    </location>
    <ligand>
        <name>ATP</name>
        <dbReference type="ChEBI" id="CHEBI:30616"/>
    </ligand>
</feature>
<dbReference type="PROSITE" id="PS00108">
    <property type="entry name" value="PROTEIN_KINASE_ST"/>
    <property type="match status" value="1"/>
</dbReference>
<dbReference type="EMBL" id="JAPFFF010000016">
    <property type="protein sequence ID" value="KAK8865332.1"/>
    <property type="molecule type" value="Genomic_DNA"/>
</dbReference>
<gene>
    <name evidence="7" type="ORF">M9Y10_010873</name>
</gene>
<evidence type="ECO:0000256" key="1">
    <source>
        <dbReference type="ARBA" id="ARBA00022527"/>
    </source>
</evidence>
<keyword evidence="3 4" id="KW-0067">ATP-binding</keyword>
<dbReference type="PANTHER" id="PTHR44329">
    <property type="entry name" value="SERINE/THREONINE-PROTEIN KINASE TNNI3K-RELATED"/>
    <property type="match status" value="1"/>
</dbReference>
<feature type="domain" description="Protein kinase" evidence="6">
    <location>
        <begin position="14"/>
        <end position="291"/>
    </location>
</feature>
<evidence type="ECO:0000256" key="3">
    <source>
        <dbReference type="ARBA" id="ARBA00022840"/>
    </source>
</evidence>
<sequence length="423" mass="48650">MDLEDAFFDTSNYEMTSTKLGKGTFGEVYLVKNIEDDQQYAAKIINIKENLSGKDQMMLIRETAILHKLDHPAIVKFYGINFHDFDDPSQLAPTILTEYLAKGSFKDVLKKAECGLADHDWNATKKHICMLGIADAMRYLHAKGILHRDLKPENILIDGDYRPRVADFGLSRCFSQALSRSMQLTMTGQIGTPFYMAPELFEDEGHFSTGIDVYAFGILAYEIVSGQEPYKEKGKSITLPNLVRKVLAGQRPKFVDGITDPMWELITRCWSKDHNERPSFDEIFQELSTNFSLLNEDVDEDEIRDYLNYLAYEKKEENVASTSERKEDFVSKYDHLDKKQEKGKKINSEMLLKLIGRQDDIADLYFSSIKGNILHLACKSGNLELVKYIILLNKIDITSKSIFLYFFFSLHFNHQKFMTFQSS</sequence>
<evidence type="ECO:0000256" key="2">
    <source>
        <dbReference type="ARBA" id="ARBA00022741"/>
    </source>
</evidence>
<dbReference type="Gene3D" id="1.10.510.10">
    <property type="entry name" value="Transferase(Phosphotransferase) domain 1"/>
    <property type="match status" value="1"/>
</dbReference>
<protein>
    <recommendedName>
        <fullName evidence="6">Protein kinase domain-containing protein</fullName>
    </recommendedName>
</protein>
<dbReference type="Pfam" id="PF00069">
    <property type="entry name" value="Pkinase"/>
    <property type="match status" value="1"/>
</dbReference>